<keyword evidence="1" id="KW-0670">Pyruvate</keyword>
<dbReference type="EMBL" id="BKCJ010001894">
    <property type="protein sequence ID" value="GEU44786.1"/>
    <property type="molecule type" value="Genomic_DNA"/>
</dbReference>
<reference evidence="1" key="1">
    <citation type="journal article" date="2019" name="Sci. Rep.">
        <title>Draft genome of Tanacetum cinerariifolium, the natural source of mosquito coil.</title>
        <authorList>
            <person name="Yamashiro T."/>
            <person name="Shiraishi A."/>
            <person name="Satake H."/>
            <person name="Nakayama K."/>
        </authorList>
    </citation>
    <scope>NUCLEOTIDE SEQUENCE</scope>
</reference>
<sequence length="159" mass="18279">MKDVFVSVESDLDETLKQNELLKDRLLEASFAEDIKNLVITSCVEIRNKDLHDETKRISKESKDVSNKSKTADVTYKDLFESVQRSSVETSHCDEVKVKVNFDEIETKNIELEHRVVSLVKENEHLKLTYQSLFGSIKKSRVQTKTSNVTQNEAENLKS</sequence>
<name>A0A6L2K5X4_TANCI</name>
<gene>
    <name evidence="1" type="ORF">Tci_016764</name>
</gene>
<proteinExistence type="predicted"/>
<protein>
    <submittedName>
        <fullName evidence="1">Pyruvate, phosphate dikinase regulatory protein, chloroplastic</fullName>
    </submittedName>
</protein>
<organism evidence="1">
    <name type="scientific">Tanacetum cinerariifolium</name>
    <name type="common">Dalmatian daisy</name>
    <name type="synonym">Chrysanthemum cinerariifolium</name>
    <dbReference type="NCBI Taxonomy" id="118510"/>
    <lineage>
        <taxon>Eukaryota</taxon>
        <taxon>Viridiplantae</taxon>
        <taxon>Streptophyta</taxon>
        <taxon>Embryophyta</taxon>
        <taxon>Tracheophyta</taxon>
        <taxon>Spermatophyta</taxon>
        <taxon>Magnoliopsida</taxon>
        <taxon>eudicotyledons</taxon>
        <taxon>Gunneridae</taxon>
        <taxon>Pentapetalae</taxon>
        <taxon>asterids</taxon>
        <taxon>campanulids</taxon>
        <taxon>Asterales</taxon>
        <taxon>Asteraceae</taxon>
        <taxon>Asteroideae</taxon>
        <taxon>Anthemideae</taxon>
        <taxon>Anthemidinae</taxon>
        <taxon>Tanacetum</taxon>
    </lineage>
</organism>
<evidence type="ECO:0000313" key="1">
    <source>
        <dbReference type="EMBL" id="GEU44786.1"/>
    </source>
</evidence>
<dbReference type="AlphaFoldDB" id="A0A6L2K5X4"/>
<comment type="caution">
    <text evidence="1">The sequence shown here is derived from an EMBL/GenBank/DDBJ whole genome shotgun (WGS) entry which is preliminary data.</text>
</comment>
<accession>A0A6L2K5X4</accession>